<dbReference type="SUPFAM" id="SSF53187">
    <property type="entry name" value="Zn-dependent exopeptidases"/>
    <property type="match status" value="1"/>
</dbReference>
<dbReference type="GO" id="GO:0009253">
    <property type="term" value="P:peptidoglycan catabolic process"/>
    <property type="evidence" value="ECO:0007669"/>
    <property type="project" value="InterPro"/>
</dbReference>
<dbReference type="PANTHER" id="PTHR30404:SF0">
    <property type="entry name" value="N-ACETYLMURAMOYL-L-ALANINE AMIDASE AMIC"/>
    <property type="match status" value="1"/>
</dbReference>
<dbReference type="OrthoDB" id="9806267at2"/>
<evidence type="ECO:0000313" key="4">
    <source>
        <dbReference type="EMBL" id="RKD24034.1"/>
    </source>
</evidence>
<name>A0A419SJ21_9BACL</name>
<dbReference type="InterPro" id="IPR021731">
    <property type="entry name" value="AMIN_dom"/>
</dbReference>
<dbReference type="SUPFAM" id="SSF55383">
    <property type="entry name" value="Copper amine oxidase, domain N"/>
    <property type="match status" value="1"/>
</dbReference>
<dbReference type="Gene3D" id="3.30.457.10">
    <property type="entry name" value="Copper amine oxidase-like, N-terminal domain"/>
    <property type="match status" value="1"/>
</dbReference>
<dbReference type="Pfam" id="PF11741">
    <property type="entry name" value="AMIN"/>
    <property type="match status" value="1"/>
</dbReference>
<dbReference type="Pfam" id="PF01520">
    <property type="entry name" value="Amidase_3"/>
    <property type="match status" value="1"/>
</dbReference>
<dbReference type="InterPro" id="IPR050695">
    <property type="entry name" value="N-acetylmuramoyl_amidase_3"/>
</dbReference>
<keyword evidence="1" id="KW-0378">Hydrolase</keyword>
<reference evidence="4 5" key="1">
    <citation type="submission" date="2016-08" db="EMBL/GenBank/DDBJ databases">
        <title>Novel Firmicute Genomes.</title>
        <authorList>
            <person name="Poppleton D.I."/>
            <person name="Gribaldo S."/>
        </authorList>
    </citation>
    <scope>NUCLEOTIDE SEQUENCE [LARGE SCALE GENOMIC DNA]</scope>
    <source>
        <strain evidence="4 5">RAOx-1</strain>
    </source>
</reference>
<dbReference type="Pfam" id="PF07833">
    <property type="entry name" value="Cu_amine_oxidN1"/>
    <property type="match status" value="1"/>
</dbReference>
<dbReference type="SMART" id="SM00646">
    <property type="entry name" value="Ami_3"/>
    <property type="match status" value="1"/>
</dbReference>
<feature type="chain" id="PRO_5039143294" description="MurNAc-LAA domain-containing protein" evidence="2">
    <location>
        <begin position="24"/>
        <end position="560"/>
    </location>
</feature>
<dbReference type="InterPro" id="IPR012854">
    <property type="entry name" value="Cu_amine_oxidase-like_N"/>
</dbReference>
<keyword evidence="5" id="KW-1185">Reference proteome</keyword>
<dbReference type="CDD" id="cd02696">
    <property type="entry name" value="MurNAc-LAA"/>
    <property type="match status" value="1"/>
</dbReference>
<dbReference type="Gene3D" id="3.40.630.40">
    <property type="entry name" value="Zn-dependent exopeptidases"/>
    <property type="match status" value="1"/>
</dbReference>
<gene>
    <name evidence="4" type="ORF">BEP19_06395</name>
</gene>
<dbReference type="Gene3D" id="2.60.40.3500">
    <property type="match status" value="1"/>
</dbReference>
<dbReference type="InterPro" id="IPR002508">
    <property type="entry name" value="MurNAc-LAA_cat"/>
</dbReference>
<dbReference type="PANTHER" id="PTHR30404">
    <property type="entry name" value="N-ACETYLMURAMOYL-L-ALANINE AMIDASE"/>
    <property type="match status" value="1"/>
</dbReference>
<proteinExistence type="predicted"/>
<organism evidence="4 5">
    <name type="scientific">Ammoniphilus oxalaticus</name>
    <dbReference type="NCBI Taxonomy" id="66863"/>
    <lineage>
        <taxon>Bacteria</taxon>
        <taxon>Bacillati</taxon>
        <taxon>Bacillota</taxon>
        <taxon>Bacilli</taxon>
        <taxon>Bacillales</taxon>
        <taxon>Paenibacillaceae</taxon>
        <taxon>Aneurinibacillus group</taxon>
        <taxon>Ammoniphilus</taxon>
    </lineage>
</organism>
<comment type="caution">
    <text evidence="4">The sequence shown here is derived from an EMBL/GenBank/DDBJ whole genome shotgun (WGS) entry which is preliminary data.</text>
</comment>
<dbReference type="AlphaFoldDB" id="A0A419SJ21"/>
<evidence type="ECO:0000259" key="3">
    <source>
        <dbReference type="SMART" id="SM00646"/>
    </source>
</evidence>
<feature type="signal peptide" evidence="2">
    <location>
        <begin position="1"/>
        <end position="23"/>
    </location>
</feature>
<dbReference type="GO" id="GO:0030288">
    <property type="term" value="C:outer membrane-bounded periplasmic space"/>
    <property type="evidence" value="ECO:0007669"/>
    <property type="project" value="TreeGrafter"/>
</dbReference>
<feature type="domain" description="MurNAc-LAA" evidence="3">
    <location>
        <begin position="445"/>
        <end position="554"/>
    </location>
</feature>
<accession>A0A419SJ21</accession>
<dbReference type="EMBL" id="MCHY01000008">
    <property type="protein sequence ID" value="RKD24034.1"/>
    <property type="molecule type" value="Genomic_DNA"/>
</dbReference>
<evidence type="ECO:0000256" key="2">
    <source>
        <dbReference type="SAM" id="SignalP"/>
    </source>
</evidence>
<protein>
    <recommendedName>
        <fullName evidence="3">MurNAc-LAA domain-containing protein</fullName>
    </recommendedName>
</protein>
<dbReference type="GO" id="GO:0008745">
    <property type="term" value="F:N-acetylmuramoyl-L-alanine amidase activity"/>
    <property type="evidence" value="ECO:0007669"/>
    <property type="project" value="InterPro"/>
</dbReference>
<dbReference type="InterPro" id="IPR036582">
    <property type="entry name" value="Mao_N_sf"/>
</dbReference>
<evidence type="ECO:0000256" key="1">
    <source>
        <dbReference type="ARBA" id="ARBA00022801"/>
    </source>
</evidence>
<dbReference type="Proteomes" id="UP000284219">
    <property type="component" value="Unassembled WGS sequence"/>
</dbReference>
<keyword evidence="2" id="KW-0732">Signal</keyword>
<dbReference type="RefSeq" id="WP_120189277.1">
    <property type="nucleotide sequence ID" value="NZ_MCHY01000008.1"/>
</dbReference>
<evidence type="ECO:0000313" key="5">
    <source>
        <dbReference type="Proteomes" id="UP000284219"/>
    </source>
</evidence>
<sequence>MSKYRLGISLLLFWMALFPMAFKQVDAATSNIQLVIEGKTYQPDTPPKIVNGRTLVPIAVVAEALGAKVTWDGKQRKVEISGKSVELSMWIGQAKAILNGQEISMDAPPRIVQDRTLVPLRFIGQALGANVGWDDATRTVVVNHVYILTANGNTVNGKVFNFKNELHLPLKEVVTNLGGNWQAERFTLNQQTFTLDRNGQQRLKLKKMDTGWVIPKSAVESELQASVTLQGNRIDVERLSRLQSVREQQGKIFIDFTTPVQPNHFRMSGPERIVIDLPNTVLSEELRTSSGNVRRDTTGLNNEIERALIKDIRFSQFSKNPQTVRVVVELAGKAEYQLNRTATGYEISLKPDPTFVHNPTPAPTPIPTPNPVVPVPVPNKDGFLIVLDAGHGGSQPGATGVSGNPEKDLTLSVTNYLAEELKAYSEFQVILTRPGDTTVQLAERVQIANNAQADVFVSIHGNSIKDKPQVQGTETYYYTAQSKAFANVLHKHLVKATEFRDRGVKVAGFVVIKQTKMPSVLLELGFMSNAAENAQMQDPIFQQRVAKALAEAIYEYYSSL</sequence>